<dbReference type="Proteomes" id="UP001219901">
    <property type="component" value="Chromosome"/>
</dbReference>
<name>A0AAJ6CU06_9CHLR</name>
<accession>A0AAJ6CU06</accession>
<proteinExistence type="predicted"/>
<gene>
    <name evidence="1" type="ORF">GKO48_00240</name>
</gene>
<dbReference type="RefSeq" id="WP_342824300.1">
    <property type="nucleotide sequence ID" value="NZ_CP046147.1"/>
</dbReference>
<sequence>MVPPLRREEGVGSACYFVAPWQLSLVSTVAIAERRDLGRLAVAAAGFAVVVEGVVRCWGYVAEPECLRRGPST</sequence>
<reference evidence="2" key="2">
    <citation type="submission" date="2023-06" db="EMBL/GenBank/DDBJ databases">
        <title>Pangenomics reveal diversification of enzyme families and niche specialization in globally abundant SAR202 bacteria.</title>
        <authorList>
            <person name="Saw J.H.W."/>
        </authorList>
    </citation>
    <scope>NUCLEOTIDE SEQUENCE [LARGE SCALE GENOMIC DNA]</scope>
    <source>
        <strain evidence="2">JH1073</strain>
    </source>
</reference>
<organism evidence="1 2">
    <name type="scientific">Candidatus Lucifugimonas marina</name>
    <dbReference type="NCBI Taxonomy" id="3038979"/>
    <lineage>
        <taxon>Bacteria</taxon>
        <taxon>Bacillati</taxon>
        <taxon>Chloroflexota</taxon>
        <taxon>Dehalococcoidia</taxon>
        <taxon>SAR202 cluster</taxon>
        <taxon>Candidatus Lucifugimonadales</taxon>
        <taxon>Candidatus Lucifugimonadaceae</taxon>
        <taxon>Candidatus Lucifugimonas</taxon>
    </lineage>
</organism>
<reference evidence="1 2" key="1">
    <citation type="submission" date="2019-11" db="EMBL/GenBank/DDBJ databases">
        <authorList>
            <person name="Cho J.-C."/>
        </authorList>
    </citation>
    <scope>NUCLEOTIDE SEQUENCE [LARGE SCALE GENOMIC DNA]</scope>
    <source>
        <strain evidence="1 2">JH1073</strain>
    </source>
</reference>
<keyword evidence="2" id="KW-1185">Reference proteome</keyword>
<evidence type="ECO:0000313" key="1">
    <source>
        <dbReference type="EMBL" id="WFG38105.1"/>
    </source>
</evidence>
<evidence type="ECO:0000313" key="2">
    <source>
        <dbReference type="Proteomes" id="UP001219901"/>
    </source>
</evidence>
<dbReference type="EMBL" id="CP046147">
    <property type="protein sequence ID" value="WFG38105.1"/>
    <property type="molecule type" value="Genomic_DNA"/>
</dbReference>
<protein>
    <submittedName>
        <fullName evidence="1">Uncharacterized protein</fullName>
    </submittedName>
</protein>
<dbReference type="AlphaFoldDB" id="A0AAJ6CU06"/>